<evidence type="ECO:0000313" key="1">
    <source>
        <dbReference type="EMBL" id="MCT7967156.1"/>
    </source>
</evidence>
<proteinExistence type="predicted"/>
<name>A0ABT2MTD1_9CYAN</name>
<dbReference type="EMBL" id="JAMXFF010000016">
    <property type="protein sequence ID" value="MCT7967156.1"/>
    <property type="molecule type" value="Genomic_DNA"/>
</dbReference>
<evidence type="ECO:0000313" key="2">
    <source>
        <dbReference type="Proteomes" id="UP001525890"/>
    </source>
</evidence>
<dbReference type="Pfam" id="PF23856">
    <property type="entry name" value="DUF7219"/>
    <property type="match status" value="1"/>
</dbReference>
<keyword evidence="2" id="KW-1185">Reference proteome</keyword>
<organism evidence="1 2">
    <name type="scientific">Laspinema palackyanum D2a</name>
    <dbReference type="NCBI Taxonomy" id="2953684"/>
    <lineage>
        <taxon>Bacteria</taxon>
        <taxon>Bacillati</taxon>
        <taxon>Cyanobacteriota</taxon>
        <taxon>Cyanophyceae</taxon>
        <taxon>Oscillatoriophycideae</taxon>
        <taxon>Oscillatoriales</taxon>
        <taxon>Laspinemataceae</taxon>
        <taxon>Laspinema</taxon>
        <taxon>Laspinema palackyanum</taxon>
    </lineage>
</organism>
<gene>
    <name evidence="1" type="ORF">NG799_12485</name>
</gene>
<reference evidence="1 2" key="1">
    <citation type="journal article" date="2022" name="Front. Microbiol.">
        <title>High genomic differentiation and limited gene flow indicate recent cryptic speciation within the genus Laspinema (cyanobacteria).</title>
        <authorList>
            <person name="Stanojkovic A."/>
            <person name="Skoupy S."/>
            <person name="Skaloud P."/>
            <person name="Dvorak P."/>
        </authorList>
    </citation>
    <scope>NUCLEOTIDE SEQUENCE [LARGE SCALE GENOMIC DNA]</scope>
    <source>
        <strain evidence="1 2">D2a</strain>
    </source>
</reference>
<dbReference type="Proteomes" id="UP001525890">
    <property type="component" value="Unassembled WGS sequence"/>
</dbReference>
<dbReference type="InterPro" id="IPR055643">
    <property type="entry name" value="DUF7219"/>
</dbReference>
<comment type="caution">
    <text evidence="1">The sequence shown here is derived from an EMBL/GenBank/DDBJ whole genome shotgun (WGS) entry which is preliminary data.</text>
</comment>
<sequence>MSRTPEYREQLHGAKSNPPISEYNFLPELMVGQANLRKFGQQVSVIRELEMKGELSRFESSQEIKRLWNHLKQETENLARGSEQFCPHTL</sequence>
<accession>A0ABT2MTD1</accession>
<protein>
    <submittedName>
        <fullName evidence="1">Uncharacterized protein</fullName>
    </submittedName>
</protein>
<dbReference type="RefSeq" id="WP_368006754.1">
    <property type="nucleotide sequence ID" value="NZ_JAMXFF010000016.1"/>
</dbReference>